<feature type="domain" description="HD" evidence="1">
    <location>
        <begin position="32"/>
        <end position="126"/>
    </location>
</feature>
<dbReference type="Proteomes" id="UP000676565">
    <property type="component" value="Unassembled WGS sequence"/>
</dbReference>
<dbReference type="SUPFAM" id="SSF109604">
    <property type="entry name" value="HD-domain/PDEase-like"/>
    <property type="match status" value="1"/>
</dbReference>
<dbReference type="PANTHER" id="PTHR46246:SF1">
    <property type="entry name" value="GUANOSINE-3',5'-BIS(DIPHOSPHATE) 3'-PYROPHOSPHOHYDROLASE MESH1"/>
    <property type="match status" value="1"/>
</dbReference>
<dbReference type="InterPro" id="IPR003607">
    <property type="entry name" value="HD/PDEase_dom"/>
</dbReference>
<evidence type="ECO:0000313" key="2">
    <source>
        <dbReference type="EMBL" id="MBP3958318.1"/>
    </source>
</evidence>
<dbReference type="Pfam" id="PF13328">
    <property type="entry name" value="HD_4"/>
    <property type="match status" value="1"/>
</dbReference>
<accession>A0ABS5BZJ3</accession>
<proteinExistence type="predicted"/>
<dbReference type="SMART" id="SM00471">
    <property type="entry name" value="HDc"/>
    <property type="match status" value="1"/>
</dbReference>
<dbReference type="Gene3D" id="1.10.3210.10">
    <property type="entry name" value="Hypothetical protein af1432"/>
    <property type="match status" value="1"/>
</dbReference>
<dbReference type="PANTHER" id="PTHR46246">
    <property type="entry name" value="GUANOSINE-3',5'-BIS(DIPHOSPHATE) 3'-PYROPHOSPHOHYDROLASE MESH1"/>
    <property type="match status" value="1"/>
</dbReference>
<dbReference type="RefSeq" id="WP_210658185.1">
    <property type="nucleotide sequence ID" value="NZ_JAGKQQ010000001.1"/>
</dbReference>
<dbReference type="EMBL" id="JAGKQQ010000001">
    <property type="protein sequence ID" value="MBP3958318.1"/>
    <property type="molecule type" value="Genomic_DNA"/>
</dbReference>
<organism evidence="2 3">
    <name type="scientific">Gemmata palustris</name>
    <dbReference type="NCBI Taxonomy" id="2822762"/>
    <lineage>
        <taxon>Bacteria</taxon>
        <taxon>Pseudomonadati</taxon>
        <taxon>Planctomycetota</taxon>
        <taxon>Planctomycetia</taxon>
        <taxon>Gemmatales</taxon>
        <taxon>Gemmataceae</taxon>
        <taxon>Gemmata</taxon>
    </lineage>
</organism>
<protein>
    <submittedName>
        <fullName evidence="2">Bifunctional (P)ppGpp synthetase/guanosine-3',5'-bis(Diphosphate) 3'-pyrophosphohydrolase</fullName>
    </submittedName>
</protein>
<comment type="caution">
    <text evidence="2">The sequence shown here is derived from an EMBL/GenBank/DDBJ whole genome shotgun (WGS) entry which is preliminary data.</text>
</comment>
<reference evidence="2 3" key="1">
    <citation type="submission" date="2021-04" db="EMBL/GenBank/DDBJ databases">
        <authorList>
            <person name="Ivanova A."/>
        </authorList>
    </citation>
    <scope>NUCLEOTIDE SEQUENCE [LARGE SCALE GENOMIC DNA]</scope>
    <source>
        <strain evidence="2 3">G18</strain>
    </source>
</reference>
<dbReference type="InterPro" id="IPR052194">
    <property type="entry name" value="MESH1"/>
</dbReference>
<evidence type="ECO:0000259" key="1">
    <source>
        <dbReference type="PROSITE" id="PS51831"/>
    </source>
</evidence>
<dbReference type="InterPro" id="IPR006674">
    <property type="entry name" value="HD_domain"/>
</dbReference>
<gene>
    <name evidence="2" type="ORF">J8F10_23975</name>
</gene>
<evidence type="ECO:0000313" key="3">
    <source>
        <dbReference type="Proteomes" id="UP000676565"/>
    </source>
</evidence>
<name>A0ABS5BZJ3_9BACT</name>
<dbReference type="PROSITE" id="PS51831">
    <property type="entry name" value="HD"/>
    <property type="match status" value="1"/>
</dbReference>
<sequence length="182" mass="20005">MKQPLTDLPTLALGFATCAHHQQKRKYTGEPYVNHCSSVARIVAEYTSDEAVIAAAILHDVLEDTEVTESELRNVFGERVAALVAEVTDPIVEGNRAVRKQAAREHLARSSPEGATIKLADLIDNTSSIVAHDKGFARTYLGEKGILLEVLRHGDSALWKRAFERLQAAQRELVQHRLGEGA</sequence>
<keyword evidence="3" id="KW-1185">Reference proteome</keyword>